<dbReference type="Proteomes" id="UP000260758">
    <property type="component" value="Unassembled WGS sequence"/>
</dbReference>
<protein>
    <submittedName>
        <fullName evidence="1">Uncharacterized protein</fullName>
    </submittedName>
</protein>
<name>A0A3E4Y5F3_9FIRM</name>
<comment type="caution">
    <text evidence="1">The sequence shown here is derived from an EMBL/GenBank/DDBJ whole genome shotgun (WGS) entry which is preliminary data.</text>
</comment>
<gene>
    <name evidence="1" type="ORF">DXB99_14840</name>
</gene>
<dbReference type="EMBL" id="QSTP01000020">
    <property type="protein sequence ID" value="RGM68637.1"/>
    <property type="molecule type" value="Genomic_DNA"/>
</dbReference>
<accession>A0A3E4Y5F3</accession>
<evidence type="ECO:0000313" key="2">
    <source>
        <dbReference type="Proteomes" id="UP000260758"/>
    </source>
</evidence>
<evidence type="ECO:0000313" key="1">
    <source>
        <dbReference type="EMBL" id="RGM68637.1"/>
    </source>
</evidence>
<dbReference type="AlphaFoldDB" id="A0A3E4Y5F3"/>
<sequence>MINADNLKWIIPSKEHSTISENCIRYIKAGQQYNMNTVDDEVIIQLINQYLCSLCIPAVSNPKVIPKARELRRFDYASYKKIYNLKDKRDIVWLKFTKKKHHIGVIGASCDINFNYDTTSGKIISHLGESWDESYVFIFPLYNIPEELNRSDIESGIGNYLIANNIPIIDFYSHNY</sequence>
<reference evidence="1 2" key="1">
    <citation type="submission" date="2018-08" db="EMBL/GenBank/DDBJ databases">
        <title>A genome reference for cultivated species of the human gut microbiota.</title>
        <authorList>
            <person name="Zou Y."/>
            <person name="Xue W."/>
            <person name="Luo G."/>
        </authorList>
    </citation>
    <scope>NUCLEOTIDE SEQUENCE [LARGE SCALE GENOMIC DNA]</scope>
    <source>
        <strain evidence="1 2">OM07-13</strain>
    </source>
</reference>
<proteinExistence type="predicted"/>
<dbReference type="RefSeq" id="WP_117719293.1">
    <property type="nucleotide sequence ID" value="NZ_QSTP01000020.1"/>
</dbReference>
<organism evidence="1 2">
    <name type="scientific">Agathobacter rectalis</name>
    <dbReference type="NCBI Taxonomy" id="39491"/>
    <lineage>
        <taxon>Bacteria</taxon>
        <taxon>Bacillati</taxon>
        <taxon>Bacillota</taxon>
        <taxon>Clostridia</taxon>
        <taxon>Lachnospirales</taxon>
        <taxon>Lachnospiraceae</taxon>
        <taxon>Agathobacter</taxon>
    </lineage>
</organism>